<evidence type="ECO:0000313" key="2">
    <source>
        <dbReference type="Proteomes" id="UP000076154"/>
    </source>
</evidence>
<gene>
    <name evidence="1" type="ORF">Hypma_007108</name>
</gene>
<reference evidence="1" key="1">
    <citation type="submission" date="2018-04" db="EMBL/GenBank/DDBJ databases">
        <title>Whole genome sequencing of Hypsizygus marmoreus.</title>
        <authorList>
            <person name="Choi I.-G."/>
            <person name="Min B."/>
            <person name="Kim J.-G."/>
            <person name="Kim S."/>
            <person name="Oh Y.-L."/>
            <person name="Kong W.-S."/>
            <person name="Park H."/>
            <person name="Jeong J."/>
            <person name="Song E.-S."/>
        </authorList>
    </citation>
    <scope>NUCLEOTIDE SEQUENCE [LARGE SCALE GENOMIC DNA]</scope>
    <source>
        <strain evidence="1">51987-8</strain>
    </source>
</reference>
<name>A0A369KHQ1_HYPMA</name>
<accession>A0A369KHQ1</accession>
<keyword evidence="2" id="KW-1185">Reference proteome</keyword>
<evidence type="ECO:0000313" key="1">
    <source>
        <dbReference type="EMBL" id="RDB30456.1"/>
    </source>
</evidence>
<dbReference type="EMBL" id="LUEZ02000005">
    <property type="protein sequence ID" value="RDB30456.1"/>
    <property type="molecule type" value="Genomic_DNA"/>
</dbReference>
<comment type="caution">
    <text evidence="1">The sequence shown here is derived from an EMBL/GenBank/DDBJ whole genome shotgun (WGS) entry which is preliminary data.</text>
</comment>
<dbReference type="Proteomes" id="UP000076154">
    <property type="component" value="Unassembled WGS sequence"/>
</dbReference>
<dbReference type="InParanoid" id="A0A369KHQ1"/>
<proteinExistence type="predicted"/>
<sequence length="67" mass="7738">MRQREPKRAGFSGVVEQDAVERYEGAVDILCRTLCVKRCEPMFILPVTAFHLYCYPPPNRYCFIGVP</sequence>
<protein>
    <submittedName>
        <fullName evidence="1">Uncharacterized protein</fullName>
    </submittedName>
</protein>
<dbReference type="AlphaFoldDB" id="A0A369KHQ1"/>
<organism evidence="1 2">
    <name type="scientific">Hypsizygus marmoreus</name>
    <name type="common">White beech mushroom</name>
    <name type="synonym">Agaricus marmoreus</name>
    <dbReference type="NCBI Taxonomy" id="39966"/>
    <lineage>
        <taxon>Eukaryota</taxon>
        <taxon>Fungi</taxon>
        <taxon>Dikarya</taxon>
        <taxon>Basidiomycota</taxon>
        <taxon>Agaricomycotina</taxon>
        <taxon>Agaricomycetes</taxon>
        <taxon>Agaricomycetidae</taxon>
        <taxon>Agaricales</taxon>
        <taxon>Tricholomatineae</taxon>
        <taxon>Lyophyllaceae</taxon>
        <taxon>Hypsizygus</taxon>
    </lineage>
</organism>